<organism evidence="2 3">
    <name type="scientific">Cylicocyclus nassatus</name>
    <name type="common">Nematode worm</name>
    <dbReference type="NCBI Taxonomy" id="53992"/>
    <lineage>
        <taxon>Eukaryota</taxon>
        <taxon>Metazoa</taxon>
        <taxon>Ecdysozoa</taxon>
        <taxon>Nematoda</taxon>
        <taxon>Chromadorea</taxon>
        <taxon>Rhabditida</taxon>
        <taxon>Rhabditina</taxon>
        <taxon>Rhabditomorpha</taxon>
        <taxon>Strongyloidea</taxon>
        <taxon>Strongylidae</taxon>
        <taxon>Cylicocyclus</taxon>
    </lineage>
</organism>
<dbReference type="Gene3D" id="1.20.1260.10">
    <property type="match status" value="1"/>
</dbReference>
<dbReference type="Proteomes" id="UP001176961">
    <property type="component" value="Unassembled WGS sequence"/>
</dbReference>
<dbReference type="PROSITE" id="PS50905">
    <property type="entry name" value="FERRITIN_LIKE"/>
    <property type="match status" value="1"/>
</dbReference>
<dbReference type="InterPro" id="IPR009078">
    <property type="entry name" value="Ferritin-like_SF"/>
</dbReference>
<dbReference type="InterPro" id="IPR003251">
    <property type="entry name" value="Rr_diiron-bd_dom"/>
</dbReference>
<gene>
    <name evidence="2" type="ORF">CYNAS_LOCUS22656</name>
</gene>
<name>A0AA36HIW6_CYLNA</name>
<reference evidence="2" key="1">
    <citation type="submission" date="2023-07" db="EMBL/GenBank/DDBJ databases">
        <authorList>
            <consortium name="CYATHOMIX"/>
        </authorList>
    </citation>
    <scope>NUCLEOTIDE SEQUENCE</scope>
    <source>
        <strain evidence="2">N/A</strain>
    </source>
</reference>
<evidence type="ECO:0000313" key="3">
    <source>
        <dbReference type="Proteomes" id="UP001176961"/>
    </source>
</evidence>
<dbReference type="EMBL" id="CATQJL010000345">
    <property type="protein sequence ID" value="CAJ0610673.1"/>
    <property type="molecule type" value="Genomic_DNA"/>
</dbReference>
<dbReference type="SUPFAM" id="SSF47240">
    <property type="entry name" value="Ferritin-like"/>
    <property type="match status" value="1"/>
</dbReference>
<dbReference type="GO" id="GO:0016491">
    <property type="term" value="F:oxidoreductase activity"/>
    <property type="evidence" value="ECO:0007669"/>
    <property type="project" value="InterPro"/>
</dbReference>
<dbReference type="GO" id="GO:0046872">
    <property type="term" value="F:metal ion binding"/>
    <property type="evidence" value="ECO:0007669"/>
    <property type="project" value="InterPro"/>
</dbReference>
<evidence type="ECO:0000259" key="1">
    <source>
        <dbReference type="PROSITE" id="PS50905"/>
    </source>
</evidence>
<dbReference type="InterPro" id="IPR012347">
    <property type="entry name" value="Ferritin-like"/>
</dbReference>
<proteinExistence type="predicted"/>
<dbReference type="InterPro" id="IPR009040">
    <property type="entry name" value="Ferritin-like_diiron"/>
</dbReference>
<dbReference type="AlphaFoldDB" id="A0AA36HIW6"/>
<evidence type="ECO:0000313" key="2">
    <source>
        <dbReference type="EMBL" id="CAJ0610673.1"/>
    </source>
</evidence>
<feature type="domain" description="Ferritin-like diiron" evidence="1">
    <location>
        <begin position="94"/>
        <end position="173"/>
    </location>
</feature>
<dbReference type="Pfam" id="PF02915">
    <property type="entry name" value="Rubrerythrin"/>
    <property type="match status" value="1"/>
</dbReference>
<sequence length="173" mass="18789">MALKCFTKSTTVIAGNQTVTQNSLLQFDYATKECDAIVLRNNSIIFSGTGTYLVVFNASGAGTVAESTATFQLYNNGVPMTGISASVNTPANTNISGMGFSTVINEHVSEEIDDSDWYLEMSRSAELMQERKIANLLKIISDEEMCHSKMLMKCLSMLGVEYDHKASAKTGSK</sequence>
<accession>A0AA36HIW6</accession>
<protein>
    <recommendedName>
        <fullName evidence="1">Ferritin-like diiron domain-containing protein</fullName>
    </recommendedName>
</protein>
<comment type="caution">
    <text evidence="2">The sequence shown here is derived from an EMBL/GenBank/DDBJ whole genome shotgun (WGS) entry which is preliminary data.</text>
</comment>
<keyword evidence="3" id="KW-1185">Reference proteome</keyword>